<dbReference type="Gene3D" id="3.40.50.300">
    <property type="entry name" value="P-loop containing nucleotide triphosphate hydrolases"/>
    <property type="match status" value="1"/>
</dbReference>
<dbReference type="OrthoDB" id="3775353at2"/>
<sequence length="203" mass="21263">MDVRADRVAVTGAHGPLLRATSLRVRPGELAVVAGDPGQGHTAFGLALTGRITPSAGSVEPGAAELRERAVLVDAPGVTEPEPGLKVVDVIAEELALTRVRRSRTELLDKHGLTARTRFEAVPAAARIALLTDLARPGVDLLVLDTPDRHTADVGDWWPTALAQAQSGRAVVVLCGTAAADRLPLTPARLGEHFQPAPLETLS</sequence>
<name>A0A1H0NQN0_9PSEU</name>
<organism evidence="1 2">
    <name type="scientific">Actinokineospora alba</name>
    <dbReference type="NCBI Taxonomy" id="504798"/>
    <lineage>
        <taxon>Bacteria</taxon>
        <taxon>Bacillati</taxon>
        <taxon>Actinomycetota</taxon>
        <taxon>Actinomycetes</taxon>
        <taxon>Pseudonocardiales</taxon>
        <taxon>Pseudonocardiaceae</taxon>
        <taxon>Actinokineospora</taxon>
    </lineage>
</organism>
<gene>
    <name evidence="1" type="ORF">SAMN05192558_105439</name>
</gene>
<dbReference type="EMBL" id="FNJB01000005">
    <property type="protein sequence ID" value="SDO94941.1"/>
    <property type="molecule type" value="Genomic_DNA"/>
</dbReference>
<dbReference type="AlphaFoldDB" id="A0A1H0NQN0"/>
<dbReference type="InterPro" id="IPR027417">
    <property type="entry name" value="P-loop_NTPase"/>
</dbReference>
<accession>A0A1H0NQN0</accession>
<evidence type="ECO:0000313" key="2">
    <source>
        <dbReference type="Proteomes" id="UP000199651"/>
    </source>
</evidence>
<proteinExistence type="predicted"/>
<evidence type="ECO:0000313" key="1">
    <source>
        <dbReference type="EMBL" id="SDO94941.1"/>
    </source>
</evidence>
<keyword evidence="2" id="KW-1185">Reference proteome</keyword>
<protein>
    <submittedName>
        <fullName evidence="1">Uncharacterized protein</fullName>
    </submittedName>
</protein>
<dbReference type="RefSeq" id="WP_091375437.1">
    <property type="nucleotide sequence ID" value="NZ_FNDV01000002.1"/>
</dbReference>
<dbReference type="Proteomes" id="UP000199651">
    <property type="component" value="Unassembled WGS sequence"/>
</dbReference>
<dbReference type="STRING" id="504798.SAMN05421871_102489"/>
<reference evidence="2" key="1">
    <citation type="submission" date="2016-10" db="EMBL/GenBank/DDBJ databases">
        <authorList>
            <person name="Varghese N."/>
            <person name="Submissions S."/>
        </authorList>
    </citation>
    <scope>NUCLEOTIDE SEQUENCE [LARGE SCALE GENOMIC DNA]</scope>
    <source>
        <strain evidence="2">IBRC-M 10655</strain>
    </source>
</reference>
<dbReference type="SUPFAM" id="SSF52540">
    <property type="entry name" value="P-loop containing nucleoside triphosphate hydrolases"/>
    <property type="match status" value="1"/>
</dbReference>